<proteinExistence type="predicted"/>
<dbReference type="AlphaFoldDB" id="A0A6L7G8Q6"/>
<evidence type="ECO:0000313" key="3">
    <source>
        <dbReference type="Proteomes" id="UP000477911"/>
    </source>
</evidence>
<keyword evidence="3" id="KW-1185">Reference proteome</keyword>
<name>A0A6L7G8Q6_9RHOB</name>
<accession>A0A6L7G8Q6</accession>
<evidence type="ECO:0000313" key="2">
    <source>
        <dbReference type="EMBL" id="MXN19710.1"/>
    </source>
</evidence>
<comment type="caution">
    <text evidence="2">The sequence shown here is derived from an EMBL/GenBank/DDBJ whole genome shotgun (WGS) entry which is preliminary data.</text>
</comment>
<dbReference type="RefSeq" id="WP_160895888.1">
    <property type="nucleotide sequence ID" value="NZ_WUMU01000020.1"/>
</dbReference>
<dbReference type="Proteomes" id="UP000477911">
    <property type="component" value="Unassembled WGS sequence"/>
</dbReference>
<organism evidence="2 3">
    <name type="scientific">Pseudooceanicola albus</name>
    <dbReference type="NCBI Taxonomy" id="2692189"/>
    <lineage>
        <taxon>Bacteria</taxon>
        <taxon>Pseudomonadati</taxon>
        <taxon>Pseudomonadota</taxon>
        <taxon>Alphaproteobacteria</taxon>
        <taxon>Rhodobacterales</taxon>
        <taxon>Paracoccaceae</taxon>
        <taxon>Pseudooceanicola</taxon>
    </lineage>
</organism>
<gene>
    <name evidence="2" type="ORF">GR170_17900</name>
</gene>
<feature type="region of interest" description="Disordered" evidence="1">
    <location>
        <begin position="417"/>
        <end position="437"/>
    </location>
</feature>
<dbReference type="EMBL" id="WUMU01000020">
    <property type="protein sequence ID" value="MXN19710.1"/>
    <property type="molecule type" value="Genomic_DNA"/>
</dbReference>
<dbReference type="InterPro" id="IPR046578">
    <property type="entry name" value="DUF6638"/>
</dbReference>
<evidence type="ECO:0000256" key="1">
    <source>
        <dbReference type="SAM" id="MobiDB-lite"/>
    </source>
</evidence>
<sequence>MDLLLDRGLIYGNLFRVDTEALAERYARALRHLTGRETALREFHIDLSGYSPEVGAELGDPAYLNPRGVNRQFILLSVRQQSAPLLEARFSTSRSILRRFIAANEEQLFALTARDAVAGELVNSVFEVETPARLLEIRHVTVEADTTRGVLRAAEALGRLSDRFLREPGAWHDQRLIDEMIATARQSGDVSRSPVRLTSERFEQKTFWTAHFGGAYLFRDVREPAILAAEPERFAGLPLPVIALSDRAGVARFLNANGLSEPVLHARGIDGAAVLRQKMDFITVDTAQHSGLDLEGATRRDLRRIARLHADVLPPEYHALRRMVEGATGLPDPGAPGYFYALRAASGPDEDLVNMLLAEMTPKDVRQLFICHKTLFYRLWQGWSAPKQAYVADFLAREYAVDTAGARAALFGHEPAMAEPQHPQSGPWGPSKGLSARDEVRGLHRKPAAGDDLVARVGPWGVLHRKDRR</sequence>
<dbReference type="Pfam" id="PF20343">
    <property type="entry name" value="DUF6638"/>
    <property type="match status" value="1"/>
</dbReference>
<reference evidence="2 3" key="1">
    <citation type="submission" date="2019-12" db="EMBL/GenBank/DDBJ databases">
        <authorList>
            <person name="Li M."/>
        </authorList>
    </citation>
    <scope>NUCLEOTIDE SEQUENCE [LARGE SCALE GENOMIC DNA]</scope>
    <source>
        <strain evidence="2 3">GBMRC 2024</strain>
    </source>
</reference>
<protein>
    <submittedName>
        <fullName evidence="2">Uncharacterized protein</fullName>
    </submittedName>
</protein>